<gene>
    <name evidence="6" type="ORF">FRACYDRAFT_178308</name>
</gene>
<dbReference type="Gene3D" id="3.10.50.40">
    <property type="match status" value="1"/>
</dbReference>
<feature type="domain" description="PPIase FKBP-type" evidence="5">
    <location>
        <begin position="31"/>
        <end position="115"/>
    </location>
</feature>
<keyword evidence="4" id="KW-0413">Isomerase</keyword>
<organism evidence="6 7">
    <name type="scientific">Fragilariopsis cylindrus CCMP1102</name>
    <dbReference type="NCBI Taxonomy" id="635003"/>
    <lineage>
        <taxon>Eukaryota</taxon>
        <taxon>Sar</taxon>
        <taxon>Stramenopiles</taxon>
        <taxon>Ochrophyta</taxon>
        <taxon>Bacillariophyta</taxon>
        <taxon>Bacillariophyceae</taxon>
        <taxon>Bacillariophycidae</taxon>
        <taxon>Bacillariales</taxon>
        <taxon>Bacillariaceae</taxon>
        <taxon>Fragilariopsis</taxon>
    </lineage>
</organism>
<keyword evidence="3" id="KW-0325">Glycoprotein</keyword>
<dbReference type="KEGG" id="fcy:FRACYDRAFT_178308"/>
<keyword evidence="4" id="KW-0697">Rotamase</keyword>
<reference evidence="6 7" key="1">
    <citation type="submission" date="2016-09" db="EMBL/GenBank/DDBJ databases">
        <title>Extensive genetic diversity and differential bi-allelic expression allows diatom success in the polar Southern Ocean.</title>
        <authorList>
            <consortium name="DOE Joint Genome Institute"/>
            <person name="Mock T."/>
            <person name="Otillar R.P."/>
            <person name="Strauss J."/>
            <person name="Dupont C."/>
            <person name="Frickenhaus S."/>
            <person name="Maumus F."/>
            <person name="Mcmullan M."/>
            <person name="Sanges R."/>
            <person name="Schmutz J."/>
            <person name="Toseland A."/>
            <person name="Valas R."/>
            <person name="Veluchamy A."/>
            <person name="Ward B.J."/>
            <person name="Allen A."/>
            <person name="Barry K."/>
            <person name="Falciatore A."/>
            <person name="Ferrante M."/>
            <person name="Fortunato A.E."/>
            <person name="Gloeckner G."/>
            <person name="Gruber A."/>
            <person name="Hipkin R."/>
            <person name="Janech M."/>
            <person name="Kroth P."/>
            <person name="Leese F."/>
            <person name="Lindquist E."/>
            <person name="Lyon B.R."/>
            <person name="Martin J."/>
            <person name="Mayer C."/>
            <person name="Parker M."/>
            <person name="Quesneville H."/>
            <person name="Raymond J."/>
            <person name="Uhlig C."/>
            <person name="Valentin K.U."/>
            <person name="Worden A.Z."/>
            <person name="Armbrust E.V."/>
            <person name="Bowler C."/>
            <person name="Green B."/>
            <person name="Moulton V."/>
            <person name="Van Oosterhout C."/>
            <person name="Grigoriev I."/>
        </authorList>
    </citation>
    <scope>NUCLEOTIDE SEQUENCE [LARGE SCALE GENOMIC DNA]</scope>
    <source>
        <strain evidence="6 7">CCMP1102</strain>
    </source>
</reference>
<dbReference type="InterPro" id="IPR001179">
    <property type="entry name" value="PPIase_FKBP_dom"/>
</dbReference>
<keyword evidence="7" id="KW-1185">Reference proteome</keyword>
<evidence type="ECO:0000313" key="6">
    <source>
        <dbReference type="EMBL" id="OEU22984.1"/>
    </source>
</evidence>
<sequence>MQTTAQQQQFTITTTSQRQSQQSCAIQSRRNDVLEINYEAAYVDKTGEKKVIYDASAFRGTGNRPYQMVLGSGDMIPGVDQGLYDMCPGDERTLNIPPSLGHGPKSRKLYLIPSDYMKLEWTMKLVSIDANIREDNNIVSRDERESRFAY</sequence>
<dbReference type="InterPro" id="IPR052273">
    <property type="entry name" value="PPIase_FKBP"/>
</dbReference>
<dbReference type="Pfam" id="PF00254">
    <property type="entry name" value="FKBP_C"/>
    <property type="match status" value="1"/>
</dbReference>
<dbReference type="PANTHER" id="PTHR46222">
    <property type="entry name" value="PEPTIDYL-PROLYL CIS-TRANS ISOMERASE FKBP7/14"/>
    <property type="match status" value="1"/>
</dbReference>
<evidence type="ECO:0000313" key="7">
    <source>
        <dbReference type="Proteomes" id="UP000095751"/>
    </source>
</evidence>
<keyword evidence="1" id="KW-0732">Signal</keyword>
<dbReference type="GO" id="GO:0003755">
    <property type="term" value="F:peptidyl-prolyl cis-trans isomerase activity"/>
    <property type="evidence" value="ECO:0007669"/>
    <property type="project" value="UniProtKB-KW"/>
</dbReference>
<accession>A0A1E7FXX2</accession>
<proteinExistence type="predicted"/>
<keyword evidence="2" id="KW-0677">Repeat</keyword>
<protein>
    <recommendedName>
        <fullName evidence="4">peptidylprolyl isomerase</fullName>
        <ecNumber evidence="4">5.2.1.8</ecNumber>
    </recommendedName>
</protein>
<dbReference type="OrthoDB" id="77911at2759"/>
<evidence type="ECO:0000256" key="1">
    <source>
        <dbReference type="ARBA" id="ARBA00022729"/>
    </source>
</evidence>
<evidence type="ECO:0000256" key="4">
    <source>
        <dbReference type="PROSITE-ProRule" id="PRU00277"/>
    </source>
</evidence>
<evidence type="ECO:0000259" key="5">
    <source>
        <dbReference type="PROSITE" id="PS50059"/>
    </source>
</evidence>
<dbReference type="SUPFAM" id="SSF54534">
    <property type="entry name" value="FKBP-like"/>
    <property type="match status" value="1"/>
</dbReference>
<evidence type="ECO:0000256" key="2">
    <source>
        <dbReference type="ARBA" id="ARBA00022737"/>
    </source>
</evidence>
<dbReference type="EMBL" id="KV784353">
    <property type="protein sequence ID" value="OEU22984.1"/>
    <property type="molecule type" value="Genomic_DNA"/>
</dbReference>
<dbReference type="Proteomes" id="UP000095751">
    <property type="component" value="Unassembled WGS sequence"/>
</dbReference>
<dbReference type="InterPro" id="IPR046357">
    <property type="entry name" value="PPIase_dom_sf"/>
</dbReference>
<dbReference type="AlphaFoldDB" id="A0A1E7FXX2"/>
<evidence type="ECO:0000256" key="3">
    <source>
        <dbReference type="ARBA" id="ARBA00023180"/>
    </source>
</evidence>
<dbReference type="EC" id="5.2.1.8" evidence="4"/>
<dbReference type="InParanoid" id="A0A1E7FXX2"/>
<dbReference type="PROSITE" id="PS50059">
    <property type="entry name" value="FKBP_PPIASE"/>
    <property type="match status" value="1"/>
</dbReference>
<comment type="catalytic activity">
    <reaction evidence="4">
        <text>[protein]-peptidylproline (omega=180) = [protein]-peptidylproline (omega=0)</text>
        <dbReference type="Rhea" id="RHEA:16237"/>
        <dbReference type="Rhea" id="RHEA-COMP:10747"/>
        <dbReference type="Rhea" id="RHEA-COMP:10748"/>
        <dbReference type="ChEBI" id="CHEBI:83833"/>
        <dbReference type="ChEBI" id="CHEBI:83834"/>
        <dbReference type="EC" id="5.2.1.8"/>
    </reaction>
</comment>
<dbReference type="PANTHER" id="PTHR46222:SF3">
    <property type="entry name" value="PEPTIDYLPROLYL ISOMERASE"/>
    <property type="match status" value="1"/>
</dbReference>
<name>A0A1E7FXX2_9STRA</name>